<dbReference type="InterPro" id="IPR010982">
    <property type="entry name" value="Lambda_DNA-bd_dom_sf"/>
</dbReference>
<reference evidence="1" key="1">
    <citation type="submission" date="2018-05" db="EMBL/GenBank/DDBJ databases">
        <authorList>
            <person name="Lanie J.A."/>
            <person name="Ng W.-L."/>
            <person name="Kazmierczak K.M."/>
            <person name="Andrzejewski T.M."/>
            <person name="Davidsen T.M."/>
            <person name="Wayne K.J."/>
            <person name="Tettelin H."/>
            <person name="Glass J.I."/>
            <person name="Rusch D."/>
            <person name="Podicherti R."/>
            <person name="Tsui H.-C.T."/>
            <person name="Winkler M.E."/>
        </authorList>
    </citation>
    <scope>NUCLEOTIDE SEQUENCE</scope>
</reference>
<dbReference type="GO" id="GO:0003677">
    <property type="term" value="F:DNA binding"/>
    <property type="evidence" value="ECO:0007669"/>
    <property type="project" value="InterPro"/>
</dbReference>
<dbReference type="EMBL" id="UINC01102719">
    <property type="protein sequence ID" value="SVC64556.1"/>
    <property type="molecule type" value="Genomic_DNA"/>
</dbReference>
<dbReference type="AlphaFoldDB" id="A0A382NU11"/>
<name>A0A382NU11_9ZZZZ</name>
<organism evidence="1">
    <name type="scientific">marine metagenome</name>
    <dbReference type="NCBI Taxonomy" id="408172"/>
    <lineage>
        <taxon>unclassified sequences</taxon>
        <taxon>metagenomes</taxon>
        <taxon>ecological metagenomes</taxon>
    </lineage>
</organism>
<accession>A0A382NU11</accession>
<feature type="non-terminal residue" evidence="1">
    <location>
        <position position="94"/>
    </location>
</feature>
<evidence type="ECO:0000313" key="1">
    <source>
        <dbReference type="EMBL" id="SVC64556.1"/>
    </source>
</evidence>
<dbReference type="Gene3D" id="1.10.260.40">
    <property type="entry name" value="lambda repressor-like DNA-binding domains"/>
    <property type="match status" value="1"/>
</dbReference>
<protein>
    <submittedName>
        <fullName evidence="1">Uncharacterized protein</fullName>
    </submittedName>
</protein>
<gene>
    <name evidence="1" type="ORF">METZ01_LOCUS317410</name>
</gene>
<sequence length="94" mass="10982">MLTTEQIILDIMRHFSFRRNYQVAEYFDVTPQTLSGWIKAGEIPPKHMMKYTSEVLNTRAEKSPSFQREPTLTTDPITQVDIGISTQKFSWVRT</sequence>
<proteinExistence type="predicted"/>